<dbReference type="EMBL" id="CP000934">
    <property type="protein sequence ID" value="ACE83202.1"/>
    <property type="molecule type" value="Genomic_DNA"/>
</dbReference>
<dbReference type="PROSITE" id="PS01091">
    <property type="entry name" value="TATD_3"/>
    <property type="match status" value="1"/>
</dbReference>
<evidence type="ECO:0000256" key="2">
    <source>
        <dbReference type="ARBA" id="ARBA00022723"/>
    </source>
</evidence>
<name>B3PHI6_CELJU</name>
<dbReference type="eggNOG" id="COG0084">
    <property type="taxonomic scope" value="Bacteria"/>
</dbReference>
<proteinExistence type="inferred from homology"/>
<dbReference type="GO" id="GO:0046872">
    <property type="term" value="F:metal ion binding"/>
    <property type="evidence" value="ECO:0007669"/>
    <property type="project" value="UniProtKB-KW"/>
</dbReference>
<evidence type="ECO:0000256" key="1">
    <source>
        <dbReference type="ARBA" id="ARBA00009275"/>
    </source>
</evidence>
<dbReference type="Pfam" id="PF01026">
    <property type="entry name" value="TatD_DNase"/>
    <property type="match status" value="1"/>
</dbReference>
<accession>B3PHI6</accession>
<dbReference type="FunFam" id="3.20.20.140:FF:000005">
    <property type="entry name" value="TatD family hydrolase"/>
    <property type="match status" value="1"/>
</dbReference>
<evidence type="ECO:0000313" key="6">
    <source>
        <dbReference type="Proteomes" id="UP000001036"/>
    </source>
</evidence>
<keyword evidence="2 4" id="KW-0479">Metal-binding</keyword>
<evidence type="ECO:0000256" key="3">
    <source>
        <dbReference type="ARBA" id="ARBA00022801"/>
    </source>
</evidence>
<dbReference type="GO" id="GO:0016788">
    <property type="term" value="F:hydrolase activity, acting on ester bonds"/>
    <property type="evidence" value="ECO:0007669"/>
    <property type="project" value="InterPro"/>
</dbReference>
<dbReference type="HOGENOM" id="CLU_031506_4_0_6"/>
<dbReference type="Gene3D" id="3.20.20.140">
    <property type="entry name" value="Metal-dependent hydrolases"/>
    <property type="match status" value="1"/>
</dbReference>
<evidence type="ECO:0000313" key="5">
    <source>
        <dbReference type="EMBL" id="ACE83202.1"/>
    </source>
</evidence>
<dbReference type="NCBIfam" id="TIGR00010">
    <property type="entry name" value="YchF/TatD family DNA exonuclease"/>
    <property type="match status" value="1"/>
</dbReference>
<feature type="binding site" evidence="4">
    <location>
        <position position="10"/>
    </location>
    <ligand>
        <name>a divalent metal cation</name>
        <dbReference type="ChEBI" id="CHEBI:60240"/>
        <label>1</label>
    </ligand>
</feature>
<sequence>MLTQMIVDSHCHLDRLNLAAYDGNLDEAVAAAHARGIQQMLCIGISLENIPTVIDIARRYPGVVASVGVHPCDVKEGTASVEQLKTWAAQPKVVALGETGLDYHYETESKALQHESFAMHLHVGKEVGLPIVVHTREARADTLALIREHGSLEHSGVLHCFTEDWAMARAALDLNYYISISGIVTFKNAEQIREVVQQMPLDRLLVETDSPYLAPVPYRGKPNEPKYVREVAQFIADLRGMPLEQLAEITTTNFYRLFTRAEQYLPH</sequence>
<dbReference type="Proteomes" id="UP000001036">
    <property type="component" value="Chromosome"/>
</dbReference>
<dbReference type="InterPro" id="IPR001130">
    <property type="entry name" value="TatD-like"/>
</dbReference>
<feature type="binding site" evidence="4">
    <location>
        <position position="134"/>
    </location>
    <ligand>
        <name>a divalent metal cation</name>
        <dbReference type="ChEBI" id="CHEBI:60240"/>
        <label>2</label>
    </ligand>
</feature>
<reference evidence="5 6" key="1">
    <citation type="journal article" date="2008" name="J. Bacteriol.">
        <title>Insights into plant cell wall degradation from the genome sequence of the soil bacterium Cellvibrio japonicus.</title>
        <authorList>
            <person name="Deboy R.T."/>
            <person name="Mongodin E.F."/>
            <person name="Fouts D.E."/>
            <person name="Tailford L.E."/>
            <person name="Khouri H."/>
            <person name="Emerson J.B."/>
            <person name="Mohamoud Y."/>
            <person name="Watkins K."/>
            <person name="Henrissat B."/>
            <person name="Gilbert H.J."/>
            <person name="Nelson K.E."/>
        </authorList>
    </citation>
    <scope>NUCLEOTIDE SEQUENCE [LARGE SCALE GENOMIC DNA]</scope>
    <source>
        <strain evidence="5 6">Ueda107</strain>
    </source>
</reference>
<dbReference type="STRING" id="498211.CJA_1986"/>
<dbReference type="SUPFAM" id="SSF51556">
    <property type="entry name" value="Metallo-dependent hydrolases"/>
    <property type="match status" value="1"/>
</dbReference>
<dbReference type="InterPro" id="IPR018228">
    <property type="entry name" value="DNase_TatD-rel_CS"/>
</dbReference>
<feature type="binding site" evidence="4">
    <location>
        <position position="12"/>
    </location>
    <ligand>
        <name>a divalent metal cation</name>
        <dbReference type="ChEBI" id="CHEBI:60240"/>
        <label>1</label>
    </ligand>
</feature>
<organism evidence="5 6">
    <name type="scientific">Cellvibrio japonicus (strain Ueda107)</name>
    <name type="common">Pseudomonas fluorescens subsp. cellulosa</name>
    <dbReference type="NCBI Taxonomy" id="498211"/>
    <lineage>
        <taxon>Bacteria</taxon>
        <taxon>Pseudomonadati</taxon>
        <taxon>Pseudomonadota</taxon>
        <taxon>Gammaproteobacteria</taxon>
        <taxon>Cellvibrionales</taxon>
        <taxon>Cellvibrionaceae</taxon>
        <taxon>Cellvibrio</taxon>
    </lineage>
</organism>
<dbReference type="InterPro" id="IPR032466">
    <property type="entry name" value="Metal_Hydrolase"/>
</dbReference>
<evidence type="ECO:0000256" key="4">
    <source>
        <dbReference type="PIRSR" id="PIRSR005902-1"/>
    </source>
</evidence>
<feature type="binding site" evidence="4">
    <location>
        <position position="98"/>
    </location>
    <ligand>
        <name>a divalent metal cation</name>
        <dbReference type="ChEBI" id="CHEBI:60240"/>
        <label>1</label>
    </ligand>
</feature>
<dbReference type="KEGG" id="cja:CJA_1986"/>
<protein>
    <submittedName>
        <fullName evidence="5">Deoxyribonuclease, TatD family</fullName>
    </submittedName>
</protein>
<feature type="binding site" evidence="4">
    <location>
        <position position="159"/>
    </location>
    <ligand>
        <name>a divalent metal cation</name>
        <dbReference type="ChEBI" id="CHEBI:60240"/>
        <label>2</label>
    </ligand>
</feature>
<dbReference type="PANTHER" id="PTHR46124:SF2">
    <property type="entry name" value="D-AMINOACYL-TRNA DEACYLASE"/>
    <property type="match status" value="1"/>
</dbReference>
<dbReference type="InterPro" id="IPR015991">
    <property type="entry name" value="TatD/YcfH-like"/>
</dbReference>
<feature type="binding site" evidence="4">
    <location>
        <position position="209"/>
    </location>
    <ligand>
        <name>a divalent metal cation</name>
        <dbReference type="ChEBI" id="CHEBI:60240"/>
        <label>1</label>
    </ligand>
</feature>
<comment type="similarity">
    <text evidence="1">Belongs to the metallo-dependent hydrolases superfamily. TatD-type hydrolase family.</text>
</comment>
<dbReference type="CDD" id="cd01310">
    <property type="entry name" value="TatD_DNAse"/>
    <property type="match status" value="1"/>
</dbReference>
<dbReference type="GO" id="GO:0004536">
    <property type="term" value="F:DNA nuclease activity"/>
    <property type="evidence" value="ECO:0007669"/>
    <property type="project" value="InterPro"/>
</dbReference>
<dbReference type="AlphaFoldDB" id="B3PHI6"/>
<dbReference type="PIRSF" id="PIRSF005902">
    <property type="entry name" value="DNase_TatD"/>
    <property type="match status" value="1"/>
</dbReference>
<keyword evidence="6" id="KW-1185">Reference proteome</keyword>
<keyword evidence="3" id="KW-0378">Hydrolase</keyword>
<dbReference type="PROSITE" id="PS01137">
    <property type="entry name" value="TATD_1"/>
    <property type="match status" value="1"/>
</dbReference>
<gene>
    <name evidence="5" type="ordered locus">CJA_1986</name>
</gene>
<dbReference type="GO" id="GO:0005829">
    <property type="term" value="C:cytosol"/>
    <property type="evidence" value="ECO:0007669"/>
    <property type="project" value="TreeGrafter"/>
</dbReference>
<dbReference type="PANTHER" id="PTHR46124">
    <property type="entry name" value="D-AMINOACYL-TRNA DEACYLASE"/>
    <property type="match status" value="1"/>
</dbReference>